<reference evidence="2 3" key="1">
    <citation type="journal article" date="2008" name="Nature">
        <title>The genome of the choanoflagellate Monosiga brevicollis and the origin of metazoans.</title>
        <authorList>
            <consortium name="JGI Sequencing"/>
            <person name="King N."/>
            <person name="Westbrook M.J."/>
            <person name="Young S.L."/>
            <person name="Kuo A."/>
            <person name="Abedin M."/>
            <person name="Chapman J."/>
            <person name="Fairclough S."/>
            <person name="Hellsten U."/>
            <person name="Isogai Y."/>
            <person name="Letunic I."/>
            <person name="Marr M."/>
            <person name="Pincus D."/>
            <person name="Putnam N."/>
            <person name="Rokas A."/>
            <person name="Wright K.J."/>
            <person name="Zuzow R."/>
            <person name="Dirks W."/>
            <person name="Good M."/>
            <person name="Goodstein D."/>
            <person name="Lemons D."/>
            <person name="Li W."/>
            <person name="Lyons J.B."/>
            <person name="Morris A."/>
            <person name="Nichols S."/>
            <person name="Richter D.J."/>
            <person name="Salamov A."/>
            <person name="Bork P."/>
            <person name="Lim W.A."/>
            <person name="Manning G."/>
            <person name="Miller W.T."/>
            <person name="McGinnis W."/>
            <person name="Shapiro H."/>
            <person name="Tjian R."/>
            <person name="Grigoriev I.V."/>
            <person name="Rokhsar D."/>
        </authorList>
    </citation>
    <scope>NUCLEOTIDE SEQUENCE [LARGE SCALE GENOMIC DNA]</scope>
    <source>
        <strain evidence="3">MX1 / ATCC 50154</strain>
    </source>
</reference>
<dbReference type="GeneID" id="5891400"/>
<sequence>MAGRSYTWNAEAMGLEALINPCEWRSELLQPPETAVVLLHDAKHLGRDVSASAQPQLGVLYDSRRPQKSHVREDQLLQNMMFGSLPLALSHHTTKMHLLKDPKRVVLTKLYPTKRIKNLLMNVGGASAPSSVPASPRRSGSGVPRSAQRFGFSSSEPLSEAAESAAPAVAVPASRSAQPQRLDFDDATSTDLESPHSPRSLAEMSDFFPGALPSPIKTLDADESFTSSGTPSHSSSLSSMLDVSGRMRRYERSQRLSLEFGMRSKTGEASKATVCGIALIIDVDRSDILEKFVTTHFAILDMTLTGFFHWLQERLLFVVEEELRSQAQPAPHTARVLLKRVARRFRESRQVTERIRFLIHQVHTLYTAPR</sequence>
<accession>A9V026</accession>
<dbReference type="AlphaFoldDB" id="A9V026"/>
<evidence type="ECO:0000313" key="2">
    <source>
        <dbReference type="EMBL" id="EDQ89083.1"/>
    </source>
</evidence>
<feature type="region of interest" description="Disordered" evidence="1">
    <location>
        <begin position="221"/>
        <end position="240"/>
    </location>
</feature>
<dbReference type="PANTHER" id="PTHR21634">
    <property type="entry name" value="RE13835P"/>
    <property type="match status" value="1"/>
</dbReference>
<protein>
    <submittedName>
        <fullName evidence="2">Uncharacterized protein</fullName>
    </submittedName>
</protein>
<dbReference type="Proteomes" id="UP000001357">
    <property type="component" value="Unassembled WGS sequence"/>
</dbReference>
<name>A9V026_MONBE</name>
<evidence type="ECO:0000313" key="3">
    <source>
        <dbReference type="Proteomes" id="UP000001357"/>
    </source>
</evidence>
<dbReference type="RefSeq" id="XP_001746188.1">
    <property type="nucleotide sequence ID" value="XM_001746136.1"/>
</dbReference>
<dbReference type="PANTHER" id="PTHR21634:SF9">
    <property type="entry name" value="RE13835P"/>
    <property type="match status" value="1"/>
</dbReference>
<feature type="compositionally biased region" description="Low complexity" evidence="1">
    <location>
        <begin position="124"/>
        <end position="177"/>
    </location>
</feature>
<feature type="region of interest" description="Disordered" evidence="1">
    <location>
        <begin position="124"/>
        <end position="205"/>
    </location>
</feature>
<gene>
    <name evidence="2" type="ORF">MONBRDRAFT_25667</name>
</gene>
<feature type="compositionally biased region" description="Low complexity" evidence="1">
    <location>
        <begin position="224"/>
        <end position="240"/>
    </location>
</feature>
<organism evidence="2 3">
    <name type="scientific">Monosiga brevicollis</name>
    <name type="common">Choanoflagellate</name>
    <dbReference type="NCBI Taxonomy" id="81824"/>
    <lineage>
        <taxon>Eukaryota</taxon>
        <taxon>Choanoflagellata</taxon>
        <taxon>Craspedida</taxon>
        <taxon>Salpingoecidae</taxon>
        <taxon>Monosiga</taxon>
    </lineage>
</organism>
<dbReference type="KEGG" id="mbr:MONBRDRAFT_25667"/>
<proteinExistence type="predicted"/>
<dbReference type="InParanoid" id="A9V026"/>
<keyword evidence="3" id="KW-1185">Reference proteome</keyword>
<evidence type="ECO:0000256" key="1">
    <source>
        <dbReference type="SAM" id="MobiDB-lite"/>
    </source>
</evidence>
<dbReference type="EMBL" id="CH991552">
    <property type="protein sequence ID" value="EDQ89083.1"/>
    <property type="molecule type" value="Genomic_DNA"/>
</dbReference>